<dbReference type="GO" id="GO:0016887">
    <property type="term" value="F:ATP hydrolysis activity"/>
    <property type="evidence" value="ECO:0007669"/>
    <property type="project" value="InterPro"/>
</dbReference>
<dbReference type="SUPFAM" id="SSF52540">
    <property type="entry name" value="P-loop containing nucleoside triphosphate hydrolases"/>
    <property type="match status" value="1"/>
</dbReference>
<dbReference type="Proteomes" id="UP000717364">
    <property type="component" value="Unassembled WGS sequence"/>
</dbReference>
<comment type="caution">
    <text evidence="2">The sequence shown here is derived from an EMBL/GenBank/DDBJ whole genome shotgun (WGS) entry which is preliminary data.</text>
</comment>
<dbReference type="RefSeq" id="WP_215608178.1">
    <property type="nucleotide sequence ID" value="NZ_JADOES010000009.1"/>
</dbReference>
<evidence type="ECO:0000313" key="2">
    <source>
        <dbReference type="EMBL" id="MBT9315112.1"/>
    </source>
</evidence>
<protein>
    <submittedName>
        <fullName evidence="2">AAA family ATPase</fullName>
    </submittedName>
</protein>
<gene>
    <name evidence="2" type="ORF">IXB50_06710</name>
</gene>
<reference evidence="2" key="2">
    <citation type="journal article" date="2021" name="Mar. Drugs">
        <title>Genome Reduction and Secondary Metabolism of the Marine Sponge-Associated Cyanobacterium Leptothoe.</title>
        <authorList>
            <person name="Konstantinou D."/>
            <person name="Popin R.V."/>
            <person name="Fewer D.P."/>
            <person name="Sivonen K."/>
            <person name="Gkelis S."/>
        </authorList>
    </citation>
    <scope>NUCLEOTIDE SEQUENCE</scope>
    <source>
        <strain evidence="2">TAU-MAC 1115</strain>
    </source>
</reference>
<dbReference type="EMBL" id="JADOES010000009">
    <property type="protein sequence ID" value="MBT9315112.1"/>
    <property type="molecule type" value="Genomic_DNA"/>
</dbReference>
<proteinExistence type="predicted"/>
<dbReference type="Pfam" id="PF13401">
    <property type="entry name" value="AAA_22"/>
    <property type="match status" value="1"/>
</dbReference>
<evidence type="ECO:0000259" key="1">
    <source>
        <dbReference type="Pfam" id="PF13401"/>
    </source>
</evidence>
<dbReference type="InterPro" id="IPR049945">
    <property type="entry name" value="AAA_22"/>
</dbReference>
<reference evidence="2" key="1">
    <citation type="submission" date="2020-11" db="EMBL/GenBank/DDBJ databases">
        <authorList>
            <person name="Konstantinou D."/>
            <person name="Gkelis S."/>
            <person name="Popin R."/>
            <person name="Fewer D."/>
            <person name="Sivonen K."/>
        </authorList>
    </citation>
    <scope>NUCLEOTIDE SEQUENCE</scope>
    <source>
        <strain evidence="2">TAU-MAC 1115</strain>
    </source>
</reference>
<evidence type="ECO:0000313" key="3">
    <source>
        <dbReference type="Proteomes" id="UP000717364"/>
    </source>
</evidence>
<name>A0A947DDL7_9CYAN</name>
<dbReference type="AlphaFoldDB" id="A0A947DDL7"/>
<feature type="domain" description="ORC1/DEAH AAA+ ATPase" evidence="1">
    <location>
        <begin position="82"/>
        <end position="194"/>
    </location>
</feature>
<dbReference type="InterPro" id="IPR027417">
    <property type="entry name" value="P-loop_NTPase"/>
</dbReference>
<organism evidence="2 3">
    <name type="scientific">Leptothoe spongobia TAU-MAC 1115</name>
    <dbReference type="NCBI Taxonomy" id="1967444"/>
    <lineage>
        <taxon>Bacteria</taxon>
        <taxon>Bacillati</taxon>
        <taxon>Cyanobacteriota</taxon>
        <taxon>Cyanophyceae</taxon>
        <taxon>Nodosilineales</taxon>
        <taxon>Cymatolegaceae</taxon>
        <taxon>Leptothoe</taxon>
        <taxon>Leptothoe spongobia</taxon>
    </lineage>
</organism>
<accession>A0A947DDL7</accession>
<sequence length="302" mass="34577">MGQQNPATKQADSGPEKSLPVLLGAEPVRSQELQAEIDRISQSDIFDVAQRDRTLFAWLSSQRDARLNGFVISGCYADLRKSCRFYQRLYVQKRGHLYTVPAPVIYVEVTQYGTPTDLYRNILRELGNPFAEVGRLANLRTRTWGTLKSYDVRLLVLGKADYLSYKAFNELIELTRNLKIAIVPVGTPYLNDILTRKTRRYADIANTFLERHDFPPFRKADTAGIIKQWEAQVLKEWSQPLKLYEDEQAVSFLHMRSGGHGEALYDMLRKVAILKLDNPSLNLDVNELAKILDSRDVPANKW</sequence>
<keyword evidence="3" id="KW-1185">Reference proteome</keyword>